<protein>
    <submittedName>
        <fullName evidence="1">DUF2914 domain-containing protein</fullName>
    </submittedName>
</protein>
<evidence type="ECO:0000313" key="1">
    <source>
        <dbReference type="EMBL" id="WED79441.1"/>
    </source>
</evidence>
<dbReference type="EMBL" id="CP118992">
    <property type="protein sequence ID" value="WED79441.1"/>
    <property type="molecule type" value="Genomic_DNA"/>
</dbReference>
<name>A0AAX3P1B1_9GAMM</name>
<sequence length="215" mass="24084">MFALNAILLFNFLLPHLAGSLDPLWFYASTLAGALLASLLRGVAPGRPGRIRPAWGIAGALLAAWHHGMIAPVPLVKRDMAVGHDFVQTGGRFLLQVERAPWWQFWRDHSATVQVAEGARLYGVTAVFAPLGVAAELEHRWEFREVGGWRQVYRDRFRSTGGRERGFRGYSWVLDPKPGEWRFTVATGDGRTIGILQVQVRRGAPQLESLLEREF</sequence>
<gene>
    <name evidence="1" type="ORF">PYU98_25630</name>
</gene>
<geneLocation type="plasmid" evidence="1 2">
    <name>pK520-TEM</name>
</geneLocation>
<proteinExistence type="predicted"/>
<evidence type="ECO:0000313" key="2">
    <source>
        <dbReference type="Proteomes" id="UP001213721"/>
    </source>
</evidence>
<keyword evidence="1" id="KW-0614">Plasmid</keyword>
<dbReference type="AlphaFoldDB" id="A0AAX3P1B1"/>
<accession>A0AAX3P1B1</accession>
<dbReference type="Proteomes" id="UP001213721">
    <property type="component" value="Plasmid pK520-TEM"/>
</dbReference>
<reference evidence="1" key="1">
    <citation type="submission" date="2023-02" db="EMBL/GenBank/DDBJ databases">
        <title>The sequence of Aeromonas allosaccharophila K520.</title>
        <authorList>
            <person name="Luo X."/>
        </authorList>
    </citation>
    <scope>NUCLEOTIDE SEQUENCE</scope>
    <source>
        <strain evidence="1">K520</strain>
        <plasmid evidence="1">pK520-TEM</plasmid>
    </source>
</reference>
<organism evidence="1 2">
    <name type="scientific">Aeromonas allosaccharophila</name>
    <dbReference type="NCBI Taxonomy" id="656"/>
    <lineage>
        <taxon>Bacteria</taxon>
        <taxon>Pseudomonadati</taxon>
        <taxon>Pseudomonadota</taxon>
        <taxon>Gammaproteobacteria</taxon>
        <taxon>Aeromonadales</taxon>
        <taxon>Aeromonadaceae</taxon>
        <taxon>Aeromonas</taxon>
    </lineage>
</organism>
<dbReference type="RefSeq" id="WP_270796700.1">
    <property type="nucleotide sequence ID" value="NZ_CP118992.1"/>
</dbReference>